<name>W3XJI1_PESFW</name>
<evidence type="ECO:0000313" key="4">
    <source>
        <dbReference type="Proteomes" id="UP000030651"/>
    </source>
</evidence>
<feature type="chain" id="PRO_5004834765" description="Alpha-L-rhamnosidase six-hairpin glycosidase domain-containing protein" evidence="2">
    <location>
        <begin position="17"/>
        <end position="575"/>
    </location>
</feature>
<evidence type="ECO:0000256" key="1">
    <source>
        <dbReference type="SAM" id="Phobius"/>
    </source>
</evidence>
<evidence type="ECO:0000256" key="2">
    <source>
        <dbReference type="SAM" id="SignalP"/>
    </source>
</evidence>
<keyword evidence="1" id="KW-0812">Transmembrane</keyword>
<keyword evidence="1" id="KW-1133">Transmembrane helix</keyword>
<proteinExistence type="predicted"/>
<dbReference type="HOGENOM" id="CLU_474151_0_0_1"/>
<reference evidence="4" key="1">
    <citation type="journal article" date="2015" name="BMC Genomics">
        <title>Genomic and transcriptomic analysis of the endophytic fungus Pestalotiopsis fici reveals its lifestyle and high potential for synthesis of natural products.</title>
        <authorList>
            <person name="Wang X."/>
            <person name="Zhang X."/>
            <person name="Liu L."/>
            <person name="Xiang M."/>
            <person name="Wang W."/>
            <person name="Sun X."/>
            <person name="Che Y."/>
            <person name="Guo L."/>
            <person name="Liu G."/>
            <person name="Guo L."/>
            <person name="Wang C."/>
            <person name="Yin W.B."/>
            <person name="Stadler M."/>
            <person name="Zhang X."/>
            <person name="Liu X."/>
        </authorList>
    </citation>
    <scope>NUCLEOTIDE SEQUENCE [LARGE SCALE GENOMIC DNA]</scope>
    <source>
        <strain evidence="4">W106-1 / CGMCC3.15140</strain>
    </source>
</reference>
<dbReference type="RefSeq" id="XP_007830409.1">
    <property type="nucleotide sequence ID" value="XM_007832218.1"/>
</dbReference>
<feature type="signal peptide" evidence="2">
    <location>
        <begin position="1"/>
        <end position="16"/>
    </location>
</feature>
<gene>
    <name evidence="3" type="ORF">PFICI_03637</name>
</gene>
<accession>W3XJI1</accession>
<keyword evidence="2" id="KW-0732">Signal</keyword>
<organism evidence="3 4">
    <name type="scientific">Pestalotiopsis fici (strain W106-1 / CGMCC3.15140)</name>
    <dbReference type="NCBI Taxonomy" id="1229662"/>
    <lineage>
        <taxon>Eukaryota</taxon>
        <taxon>Fungi</taxon>
        <taxon>Dikarya</taxon>
        <taxon>Ascomycota</taxon>
        <taxon>Pezizomycotina</taxon>
        <taxon>Sordariomycetes</taxon>
        <taxon>Xylariomycetidae</taxon>
        <taxon>Amphisphaeriales</taxon>
        <taxon>Sporocadaceae</taxon>
        <taxon>Pestalotiopsis</taxon>
    </lineage>
</organism>
<dbReference type="GeneID" id="19268650"/>
<dbReference type="InParanoid" id="W3XJI1"/>
<dbReference type="EMBL" id="KI912110">
    <property type="protein sequence ID" value="ETS85612.1"/>
    <property type="molecule type" value="Genomic_DNA"/>
</dbReference>
<dbReference type="Proteomes" id="UP000030651">
    <property type="component" value="Unassembled WGS sequence"/>
</dbReference>
<dbReference type="eggNOG" id="ENOG502SUMK">
    <property type="taxonomic scope" value="Eukaryota"/>
</dbReference>
<evidence type="ECO:0008006" key="5">
    <source>
        <dbReference type="Google" id="ProtNLM"/>
    </source>
</evidence>
<evidence type="ECO:0000313" key="3">
    <source>
        <dbReference type="EMBL" id="ETS85612.1"/>
    </source>
</evidence>
<sequence>MVVATKYVSLLILSLALPPTLYWTCIAGQNSGLKPALGTDSRRNSRVANSSNGPPELTVLLTPLFAADNITSVHVSMSFEPRPELKATSGLFQGATTAASIPALDIEEGSLQVFDAAGPLEVTPHDVALNGHFVGYRWITDRPTEGSVNISYIALPRSVSNTERNGPVLDFRLESGGLLASGFSLLVAPVDLEEKYDVFLDWNLSRAPIGTKGVWTWGPSSEGPTMRRMTAFGILRTFLAAGPVQAYIDEDQAGALARFNVYWLGELPFDGDELSDQIGQLFHDMSDFFDDDGESYRCGWALIVGLIDPQLAVRDIFSNNETHLNASQQANRWLYSVFGRKCDQEQFEQRDFHEADLDGEHVRRRCDTYSRRLDQWYESLRDCDHPVAQLASKQSFLMSSSGSPITTYKFKDSAIAIGYATYLLSRMICNFLESQIDHNVSPMTLDAWAQVLIGIVAGMDTQSQSFTPMHADMFVLFTVFLCANLDLVNIILYVIVPGMLKTYVAGPERGRWKYVKAVVELVVRERLRGRAIRYMIDAAGGDHKFWPLDSTRNIAAFGDYNGPGSFRDVYTINID</sequence>
<keyword evidence="1" id="KW-0472">Membrane</keyword>
<feature type="transmembrane region" description="Helical" evidence="1">
    <location>
        <begin position="473"/>
        <end position="496"/>
    </location>
</feature>
<protein>
    <recommendedName>
        <fullName evidence="5">Alpha-L-rhamnosidase six-hairpin glycosidase domain-containing protein</fullName>
    </recommendedName>
</protein>
<dbReference type="OrthoDB" id="39175at2759"/>
<dbReference type="KEGG" id="pfy:PFICI_03637"/>
<dbReference type="AlphaFoldDB" id="W3XJI1"/>
<keyword evidence="4" id="KW-1185">Reference proteome</keyword>